<sequence>MEMMRGLVAQVQQVEEKQDRYMEEMKGIKLENERVKKENEELKKEIRSVKSRLDRLEGVNRRRNAIVQGLKIETNDQDQLKAKVEDILKKYLEIQIEIKTVKQLGPRTCLIELKNTEDKIKIMKNKAKLREYREGKIYINDDMTKKEREIQGRIREKAKEERTKGKNVKIKFQKLIVEGEQWSCSREGENWSRDESKSEGKEENPKMRPKN</sequence>
<proteinExistence type="predicted"/>
<evidence type="ECO:0000313" key="2">
    <source>
        <dbReference type="Proteomes" id="UP001056778"/>
    </source>
</evidence>
<keyword evidence="2" id="KW-1185">Reference proteome</keyword>
<reference evidence="1" key="1">
    <citation type="submission" date="2022-04" db="EMBL/GenBank/DDBJ databases">
        <title>Chromosome-scale genome assembly of Holotrichia oblita Faldermann.</title>
        <authorList>
            <person name="Rongchong L."/>
        </authorList>
    </citation>
    <scope>NUCLEOTIDE SEQUENCE</scope>
    <source>
        <strain evidence="1">81SQS9</strain>
    </source>
</reference>
<protein>
    <submittedName>
        <fullName evidence="1">Uncharacterized protein</fullName>
    </submittedName>
</protein>
<dbReference type="EMBL" id="CM043023">
    <property type="protein sequence ID" value="KAI4454299.1"/>
    <property type="molecule type" value="Genomic_DNA"/>
</dbReference>
<gene>
    <name evidence="1" type="ORF">MML48_9g00009569</name>
</gene>
<dbReference type="Proteomes" id="UP001056778">
    <property type="component" value="Chromosome 9"/>
</dbReference>
<evidence type="ECO:0000313" key="1">
    <source>
        <dbReference type="EMBL" id="KAI4454299.1"/>
    </source>
</evidence>
<comment type="caution">
    <text evidence="1">The sequence shown here is derived from an EMBL/GenBank/DDBJ whole genome shotgun (WGS) entry which is preliminary data.</text>
</comment>
<name>A0ACB9SIK1_HOLOL</name>
<accession>A0ACB9SIK1</accession>
<organism evidence="1 2">
    <name type="scientific">Holotrichia oblita</name>
    <name type="common">Chafer beetle</name>
    <dbReference type="NCBI Taxonomy" id="644536"/>
    <lineage>
        <taxon>Eukaryota</taxon>
        <taxon>Metazoa</taxon>
        <taxon>Ecdysozoa</taxon>
        <taxon>Arthropoda</taxon>
        <taxon>Hexapoda</taxon>
        <taxon>Insecta</taxon>
        <taxon>Pterygota</taxon>
        <taxon>Neoptera</taxon>
        <taxon>Endopterygota</taxon>
        <taxon>Coleoptera</taxon>
        <taxon>Polyphaga</taxon>
        <taxon>Scarabaeiformia</taxon>
        <taxon>Scarabaeidae</taxon>
        <taxon>Melolonthinae</taxon>
        <taxon>Holotrichia</taxon>
    </lineage>
</organism>